<protein>
    <recommendedName>
        <fullName evidence="2">Alpha-1,4 glucan phosphorylase</fullName>
        <ecNumber evidence="2">2.4.1.1</ecNumber>
    </recommendedName>
</protein>
<sequence>MLYPDDSTYSGRELRLRQEYFLVSATVQDILSRHYMLHKTYDNLADKIAIHLNDTHPVLSDTGADASAY</sequence>
<dbReference type="Gene3D" id="3.40.50.2000">
    <property type="entry name" value="Glycogen Phosphorylase B"/>
    <property type="match status" value="1"/>
</dbReference>
<dbReference type="GO" id="GO:0008184">
    <property type="term" value="F:glycogen phosphorylase activity"/>
    <property type="evidence" value="ECO:0007669"/>
    <property type="project" value="InterPro"/>
</dbReference>
<comment type="similarity">
    <text evidence="1 2">Belongs to the glycogen phosphorylase family.</text>
</comment>
<evidence type="ECO:0000256" key="1">
    <source>
        <dbReference type="ARBA" id="ARBA00006047"/>
    </source>
</evidence>
<dbReference type="InterPro" id="IPR000811">
    <property type="entry name" value="Glyco_trans_35"/>
</dbReference>
<dbReference type="Proteomes" id="UP000507695">
    <property type="component" value="Unassembled WGS sequence"/>
</dbReference>
<comment type="function">
    <text evidence="2">Allosteric enzyme that catalyzes the rate-limiting step in glycogen catabolism, the phosphorolytic cleavage of glycogen to produce glucose-1-phosphate, and plays a central role in maintaining cellular and organismal glucose homeostasis.</text>
</comment>
<dbReference type="Pfam" id="PF00343">
    <property type="entry name" value="Phosphorylase"/>
    <property type="match status" value="1"/>
</dbReference>
<organism evidence="3">
    <name type="scientific">Klebsiella pneumoniae</name>
    <dbReference type="NCBI Taxonomy" id="573"/>
    <lineage>
        <taxon>Bacteria</taxon>
        <taxon>Pseudomonadati</taxon>
        <taxon>Pseudomonadota</taxon>
        <taxon>Gammaproteobacteria</taxon>
        <taxon>Enterobacterales</taxon>
        <taxon>Enterobacteriaceae</taxon>
        <taxon>Klebsiella/Raoultella group</taxon>
        <taxon>Klebsiella</taxon>
        <taxon>Klebsiella pneumoniae complex</taxon>
    </lineage>
</organism>
<keyword evidence="2" id="KW-0119">Carbohydrate metabolism</keyword>
<comment type="catalytic activity">
    <reaction evidence="2">
        <text>[(1-&gt;4)-alpha-D-glucosyl](n) + phosphate = [(1-&gt;4)-alpha-D-glucosyl](n-1) + alpha-D-glucose 1-phosphate</text>
        <dbReference type="Rhea" id="RHEA:41732"/>
        <dbReference type="Rhea" id="RHEA-COMP:9584"/>
        <dbReference type="Rhea" id="RHEA-COMP:9586"/>
        <dbReference type="ChEBI" id="CHEBI:15444"/>
        <dbReference type="ChEBI" id="CHEBI:43474"/>
        <dbReference type="ChEBI" id="CHEBI:58601"/>
        <dbReference type="EC" id="2.4.1.1"/>
    </reaction>
</comment>
<keyword evidence="2 3" id="KW-0808">Transferase</keyword>
<dbReference type="GO" id="GO:0030170">
    <property type="term" value="F:pyridoxal phosphate binding"/>
    <property type="evidence" value="ECO:0007669"/>
    <property type="project" value="TreeGrafter"/>
</dbReference>
<name>A0A4P0YHV1_KLEPN</name>
<dbReference type="GO" id="GO:0005737">
    <property type="term" value="C:cytoplasm"/>
    <property type="evidence" value="ECO:0007669"/>
    <property type="project" value="TreeGrafter"/>
</dbReference>
<dbReference type="GO" id="GO:0005980">
    <property type="term" value="P:glycogen catabolic process"/>
    <property type="evidence" value="ECO:0007669"/>
    <property type="project" value="TreeGrafter"/>
</dbReference>
<keyword evidence="2 3" id="KW-0328">Glycosyltransferase</keyword>
<evidence type="ECO:0000313" key="3">
    <source>
        <dbReference type="EMBL" id="VTM59924.1"/>
    </source>
</evidence>
<dbReference type="EC" id="2.4.1.1" evidence="2"/>
<dbReference type="SUPFAM" id="SSF53756">
    <property type="entry name" value="UDP-Glycosyltransferase/glycogen phosphorylase"/>
    <property type="match status" value="1"/>
</dbReference>
<comment type="cofactor">
    <cofactor evidence="2">
        <name>pyridoxal 5'-phosphate</name>
        <dbReference type="ChEBI" id="CHEBI:597326"/>
    </cofactor>
</comment>
<reference evidence="3" key="1">
    <citation type="submission" date="2019-04" db="EMBL/GenBank/DDBJ databases">
        <authorList>
            <consortium name="Pathogen Informatics"/>
        </authorList>
    </citation>
    <scope>NUCLEOTIDE SEQUENCE</scope>
    <source>
        <strain evidence="3">NCTC9183</strain>
    </source>
</reference>
<dbReference type="AlphaFoldDB" id="A0A4P0YHV1"/>
<dbReference type="PANTHER" id="PTHR11468">
    <property type="entry name" value="GLYCOGEN PHOSPHORYLASE"/>
    <property type="match status" value="1"/>
</dbReference>
<dbReference type="PANTHER" id="PTHR11468:SF3">
    <property type="entry name" value="GLYCOGEN PHOSPHORYLASE, LIVER FORM"/>
    <property type="match status" value="1"/>
</dbReference>
<dbReference type="EMBL" id="CABDVL010000003">
    <property type="protein sequence ID" value="VTM59924.1"/>
    <property type="molecule type" value="Genomic_DNA"/>
</dbReference>
<evidence type="ECO:0000256" key="2">
    <source>
        <dbReference type="RuleBase" id="RU000587"/>
    </source>
</evidence>
<gene>
    <name evidence="3" type="primary">malP_5</name>
    <name evidence="3" type="ORF">NCTC9183_06559</name>
</gene>
<proteinExistence type="inferred from homology"/>
<keyword evidence="2" id="KW-0663">Pyridoxal phosphate</keyword>
<accession>A0A4P0YHV1</accession>